<evidence type="ECO:0000313" key="3">
    <source>
        <dbReference type="Proteomes" id="UP000274504"/>
    </source>
</evidence>
<protein>
    <submittedName>
        <fullName evidence="4">Cytochrome b-c1 complex subunit 3</fullName>
    </submittedName>
</protein>
<dbReference type="SUPFAM" id="SSF81342">
    <property type="entry name" value="Transmembrane di-heme cytochromes"/>
    <property type="match status" value="1"/>
</dbReference>
<dbReference type="AlphaFoldDB" id="A0A0R3SM93"/>
<dbReference type="EMBL" id="UYSG01004074">
    <property type="protein sequence ID" value="VDL58373.1"/>
    <property type="molecule type" value="Genomic_DNA"/>
</dbReference>
<gene>
    <name evidence="2" type="ORF">HDID_LOCUS6055</name>
</gene>
<accession>A0A0R3SM93</accession>
<reference evidence="2 3" key="2">
    <citation type="submission" date="2018-11" db="EMBL/GenBank/DDBJ databases">
        <authorList>
            <consortium name="Pathogen Informatics"/>
        </authorList>
    </citation>
    <scope>NUCLEOTIDE SEQUENCE [LARGE SCALE GENOMIC DNA]</scope>
</reference>
<dbReference type="InterPro" id="IPR016174">
    <property type="entry name" value="Di-haem_cyt_TM"/>
</dbReference>
<dbReference type="Proteomes" id="UP000274504">
    <property type="component" value="Unassembled WGS sequence"/>
</dbReference>
<sequence>MPFFHNDDLCVRQHNNVSFLFLMLLFLCIRITIFGWFCFTRVSLNSYLLSPFNKMVIKLVSFVINSYFGSIGFILYLLLMVEAFTATVLTSVAERLPISVTGFTLIRVFSVHICLGFVILALITLHLLYLHKSGRKMLFKKPHELTDNEAYLEADPMKTPLMLSRLDSHMMFMVLIIISTVEVIVGDGKRWLAFLSLAHIIVPFFAFLLFFFYCLGHGLSAGISPINYKSGSFLVVLRLLSLCSFPPTVQFFCELSLLLLPRRLYSDLDT</sequence>
<feature type="transmembrane region" description="Helical" evidence="1">
    <location>
        <begin position="191"/>
        <end position="215"/>
    </location>
</feature>
<dbReference type="GO" id="GO:0016020">
    <property type="term" value="C:membrane"/>
    <property type="evidence" value="ECO:0007669"/>
    <property type="project" value="InterPro"/>
</dbReference>
<feature type="transmembrane region" description="Helical" evidence="1">
    <location>
        <begin position="20"/>
        <end position="39"/>
    </location>
</feature>
<dbReference type="OrthoDB" id="6129637at2759"/>
<evidence type="ECO:0000256" key="1">
    <source>
        <dbReference type="SAM" id="Phobius"/>
    </source>
</evidence>
<feature type="transmembrane region" description="Helical" evidence="1">
    <location>
        <begin position="104"/>
        <end position="130"/>
    </location>
</feature>
<keyword evidence="1" id="KW-0812">Transmembrane</keyword>
<organism evidence="4">
    <name type="scientific">Hymenolepis diminuta</name>
    <name type="common">Rat tapeworm</name>
    <dbReference type="NCBI Taxonomy" id="6216"/>
    <lineage>
        <taxon>Eukaryota</taxon>
        <taxon>Metazoa</taxon>
        <taxon>Spiralia</taxon>
        <taxon>Lophotrochozoa</taxon>
        <taxon>Platyhelminthes</taxon>
        <taxon>Cestoda</taxon>
        <taxon>Eucestoda</taxon>
        <taxon>Cyclophyllidea</taxon>
        <taxon>Hymenolepididae</taxon>
        <taxon>Hymenolepis</taxon>
    </lineage>
</organism>
<feature type="transmembrane region" description="Helical" evidence="1">
    <location>
        <begin position="166"/>
        <end position="185"/>
    </location>
</feature>
<proteinExistence type="predicted"/>
<reference evidence="4" key="1">
    <citation type="submission" date="2017-02" db="UniProtKB">
        <authorList>
            <consortium name="WormBaseParasite"/>
        </authorList>
    </citation>
    <scope>IDENTIFICATION</scope>
</reference>
<keyword evidence="1" id="KW-0472">Membrane</keyword>
<dbReference type="WBParaSite" id="HDID_0000605801-mRNA-1">
    <property type="protein sequence ID" value="HDID_0000605801-mRNA-1"/>
    <property type="gene ID" value="HDID_0000605801"/>
</dbReference>
<evidence type="ECO:0000313" key="2">
    <source>
        <dbReference type="EMBL" id="VDL58373.1"/>
    </source>
</evidence>
<evidence type="ECO:0000313" key="4">
    <source>
        <dbReference type="WBParaSite" id="HDID_0000605801-mRNA-1"/>
    </source>
</evidence>
<keyword evidence="1" id="KW-1133">Transmembrane helix</keyword>
<feature type="transmembrane region" description="Helical" evidence="1">
    <location>
        <begin position="59"/>
        <end position="84"/>
    </location>
</feature>
<dbReference type="GO" id="GO:0022904">
    <property type="term" value="P:respiratory electron transport chain"/>
    <property type="evidence" value="ECO:0007669"/>
    <property type="project" value="InterPro"/>
</dbReference>
<name>A0A0R3SM93_HYMDI</name>